<gene>
    <name evidence="1" type="ORF">BDP27DRAFT_1535461</name>
</gene>
<evidence type="ECO:0000313" key="1">
    <source>
        <dbReference type="EMBL" id="KAF9067527.1"/>
    </source>
</evidence>
<name>A0A9P5PS56_9AGAR</name>
<dbReference type="EMBL" id="JADNRY010000072">
    <property type="protein sequence ID" value="KAF9067527.1"/>
    <property type="molecule type" value="Genomic_DNA"/>
</dbReference>
<organism evidence="1 2">
    <name type="scientific">Rhodocollybia butyracea</name>
    <dbReference type="NCBI Taxonomy" id="206335"/>
    <lineage>
        <taxon>Eukaryota</taxon>
        <taxon>Fungi</taxon>
        <taxon>Dikarya</taxon>
        <taxon>Basidiomycota</taxon>
        <taxon>Agaricomycotina</taxon>
        <taxon>Agaricomycetes</taxon>
        <taxon>Agaricomycetidae</taxon>
        <taxon>Agaricales</taxon>
        <taxon>Marasmiineae</taxon>
        <taxon>Omphalotaceae</taxon>
        <taxon>Rhodocollybia</taxon>
    </lineage>
</organism>
<dbReference type="Proteomes" id="UP000772434">
    <property type="component" value="Unassembled WGS sequence"/>
</dbReference>
<reference evidence="1" key="1">
    <citation type="submission" date="2020-11" db="EMBL/GenBank/DDBJ databases">
        <authorList>
            <consortium name="DOE Joint Genome Institute"/>
            <person name="Ahrendt S."/>
            <person name="Riley R."/>
            <person name="Andreopoulos W."/>
            <person name="Labutti K."/>
            <person name="Pangilinan J."/>
            <person name="Ruiz-Duenas F.J."/>
            <person name="Barrasa J.M."/>
            <person name="Sanchez-Garcia M."/>
            <person name="Camarero S."/>
            <person name="Miyauchi S."/>
            <person name="Serrano A."/>
            <person name="Linde D."/>
            <person name="Babiker R."/>
            <person name="Drula E."/>
            <person name="Ayuso-Fernandez I."/>
            <person name="Pacheco R."/>
            <person name="Padilla G."/>
            <person name="Ferreira P."/>
            <person name="Barriuso J."/>
            <person name="Kellner H."/>
            <person name="Castanera R."/>
            <person name="Alfaro M."/>
            <person name="Ramirez L."/>
            <person name="Pisabarro A.G."/>
            <person name="Kuo A."/>
            <person name="Tritt A."/>
            <person name="Lipzen A."/>
            <person name="He G."/>
            <person name="Yan M."/>
            <person name="Ng V."/>
            <person name="Cullen D."/>
            <person name="Martin F."/>
            <person name="Rosso M.-N."/>
            <person name="Henrissat B."/>
            <person name="Hibbett D."/>
            <person name="Martinez A.T."/>
            <person name="Grigoriev I.V."/>
        </authorList>
    </citation>
    <scope>NUCLEOTIDE SEQUENCE</scope>
    <source>
        <strain evidence="1">AH 40177</strain>
    </source>
</reference>
<keyword evidence="2" id="KW-1185">Reference proteome</keyword>
<comment type="caution">
    <text evidence="1">The sequence shown here is derived from an EMBL/GenBank/DDBJ whole genome shotgun (WGS) entry which is preliminary data.</text>
</comment>
<protein>
    <submittedName>
        <fullName evidence="1">Uncharacterized protein</fullName>
    </submittedName>
</protein>
<proteinExistence type="predicted"/>
<accession>A0A9P5PS56</accession>
<dbReference type="AlphaFoldDB" id="A0A9P5PS56"/>
<sequence>MYAVAHSEYQQGQFGEKCPQTVQEKRGWHVHTWSKPSGIAYHLAKDVPGVRLQSMSALPVPTYLFMPSCAEITHSGYNESSFSGKSTSGYIEMIIMMGVKKQVIVLSTKTVVGAHRGKAFTQISLAVQCSDVPEDLLKLLQQLTSGPTFVLNGSRVLINSYRVALGTTYSKIFTFSPGDF</sequence>
<evidence type="ECO:0000313" key="2">
    <source>
        <dbReference type="Proteomes" id="UP000772434"/>
    </source>
</evidence>